<dbReference type="Proteomes" id="UP000094112">
    <property type="component" value="Unassembled WGS sequence"/>
</dbReference>
<evidence type="ECO:0000256" key="1">
    <source>
        <dbReference type="ARBA" id="ARBA00004141"/>
    </source>
</evidence>
<sequence length="560" mass="63888">MSISVSLFFLVSALLVFYNTYTHLWFQIIKIFEPTKFNSKYADIKDDDLNSSSFVKLISSDELSISNQRIIDLLKKFSRIAFSTSITTSFLVIEFILYHFISDGGNQDNHTALNLWNLNLVVITINLIVIHPILITVLLVNKFFKSSLLNNLTIKSIATLIIFIFWCLTLSKFDSFTDLNIVDNTDSHVIAYYLLRISVIGITLIAALNGVGSFSTAYYNFFKRFKRSNSTSSFQQSTPQYLETLEKTLQNTSNMIKSKEIEYEKQQSSRPYADDSQLNKRPGFQPKKSFLDLNTLNQTLNPFKSNTSKVENELISEINSLKIIKNDIYLKMLKVERNINQSTSQDKFHVKIRKIIQLSLSIYCTFKILQVTSIKIISIFNSKFYDEVSTKESDPLVLTIVKTIQIFITVKDEEFITNQLSFIVSGALFLCSINGVFMTFQHLYRFLPLDLSKLSKTTTPNTKYQSVSIIKNLLISELTGIYTLATILILKSNLTSNFSSKLNTLFSLTNQNISIVQLDNWFDKIFLVSVVLTAVCIKTAEYLSDDIDGFEDQALAGKIV</sequence>
<evidence type="ECO:0000259" key="6">
    <source>
        <dbReference type="Pfam" id="PF12430"/>
    </source>
</evidence>
<feature type="transmembrane region" description="Helical" evidence="5">
    <location>
        <begin position="152"/>
        <end position="173"/>
    </location>
</feature>
<feature type="domain" description="Abscisic acid G-protein coupled receptor-like" evidence="6">
    <location>
        <begin position="345"/>
        <end position="541"/>
    </location>
</feature>
<evidence type="ECO:0000256" key="5">
    <source>
        <dbReference type="SAM" id="Phobius"/>
    </source>
</evidence>
<dbReference type="RefSeq" id="XP_019037348.1">
    <property type="nucleotide sequence ID" value="XM_019183702.1"/>
</dbReference>
<protein>
    <recommendedName>
        <fullName evidence="10">Abscisic acid G-protein coupled receptor-like domain-containing protein</fullName>
    </recommendedName>
</protein>
<dbReference type="InterPro" id="IPR025969">
    <property type="entry name" value="ABA_GPCR_dom"/>
</dbReference>
<evidence type="ECO:0000256" key="2">
    <source>
        <dbReference type="ARBA" id="ARBA00022692"/>
    </source>
</evidence>
<feature type="transmembrane region" description="Helical" evidence="5">
    <location>
        <begin position="80"/>
        <end position="101"/>
    </location>
</feature>
<evidence type="ECO:0000256" key="3">
    <source>
        <dbReference type="ARBA" id="ARBA00022989"/>
    </source>
</evidence>
<dbReference type="GeneID" id="30200948"/>
<accession>A0A1E3NY59</accession>
<dbReference type="InterPro" id="IPR022535">
    <property type="entry name" value="Golgi_pH-regulator_cons_dom"/>
</dbReference>
<evidence type="ECO:0008006" key="10">
    <source>
        <dbReference type="Google" id="ProtNLM"/>
    </source>
</evidence>
<keyword evidence="2 5" id="KW-0812">Transmembrane</keyword>
<dbReference type="AlphaFoldDB" id="A0A1E3NY59"/>
<organism evidence="8 9">
    <name type="scientific">Wickerhamomyces anomalus (strain ATCC 58044 / CBS 1984 / NCYC 433 / NRRL Y-366-8)</name>
    <name type="common">Yeast</name>
    <name type="synonym">Hansenula anomala</name>
    <dbReference type="NCBI Taxonomy" id="683960"/>
    <lineage>
        <taxon>Eukaryota</taxon>
        <taxon>Fungi</taxon>
        <taxon>Dikarya</taxon>
        <taxon>Ascomycota</taxon>
        <taxon>Saccharomycotina</taxon>
        <taxon>Saccharomycetes</taxon>
        <taxon>Phaffomycetales</taxon>
        <taxon>Wickerhamomycetaceae</taxon>
        <taxon>Wickerhamomyces</taxon>
    </lineage>
</organism>
<dbReference type="Pfam" id="PF12537">
    <property type="entry name" value="GPHR_N"/>
    <property type="match status" value="1"/>
</dbReference>
<dbReference type="PANTHER" id="PTHR15948">
    <property type="entry name" value="G-PROTEIN COUPLED RECEPTOR 89-RELATED"/>
    <property type="match status" value="1"/>
</dbReference>
<keyword evidence="4 5" id="KW-0472">Membrane</keyword>
<evidence type="ECO:0000313" key="8">
    <source>
        <dbReference type="EMBL" id="ODQ58141.1"/>
    </source>
</evidence>
<feature type="transmembrane region" description="Helical" evidence="5">
    <location>
        <begin position="121"/>
        <end position="140"/>
    </location>
</feature>
<keyword evidence="3 5" id="KW-1133">Transmembrane helix</keyword>
<name>A0A1E3NY59_WICAA</name>
<comment type="subcellular location">
    <subcellularLocation>
        <location evidence="1">Membrane</location>
        <topology evidence="1">Multi-pass membrane protein</topology>
    </subcellularLocation>
</comment>
<proteinExistence type="predicted"/>
<dbReference type="EMBL" id="KV454212">
    <property type="protein sequence ID" value="ODQ58141.1"/>
    <property type="molecule type" value="Genomic_DNA"/>
</dbReference>
<dbReference type="GO" id="GO:0016020">
    <property type="term" value="C:membrane"/>
    <property type="evidence" value="ECO:0007669"/>
    <property type="project" value="UniProtKB-SubCell"/>
</dbReference>
<feature type="transmembrane region" description="Helical" evidence="5">
    <location>
        <begin position="193"/>
        <end position="219"/>
    </location>
</feature>
<evidence type="ECO:0000256" key="4">
    <source>
        <dbReference type="ARBA" id="ARBA00023136"/>
    </source>
</evidence>
<dbReference type="PANTHER" id="PTHR15948:SF0">
    <property type="entry name" value="GOLGI PH REGULATOR A-RELATED"/>
    <property type="match status" value="1"/>
</dbReference>
<dbReference type="OrthoDB" id="264392at2759"/>
<feature type="transmembrane region" description="Helical" evidence="5">
    <location>
        <begin position="6"/>
        <end position="26"/>
    </location>
</feature>
<dbReference type="Pfam" id="PF12430">
    <property type="entry name" value="ABA_GPCR"/>
    <property type="match status" value="1"/>
</dbReference>
<feature type="domain" description="Golgi pH regulator conserved" evidence="7">
    <location>
        <begin position="192"/>
        <end position="261"/>
    </location>
</feature>
<evidence type="ECO:0000313" key="9">
    <source>
        <dbReference type="Proteomes" id="UP000094112"/>
    </source>
</evidence>
<evidence type="ECO:0000259" key="7">
    <source>
        <dbReference type="Pfam" id="PF12537"/>
    </source>
</evidence>
<reference evidence="8 9" key="1">
    <citation type="journal article" date="2016" name="Proc. Natl. Acad. Sci. U.S.A.">
        <title>Comparative genomics of biotechnologically important yeasts.</title>
        <authorList>
            <person name="Riley R."/>
            <person name="Haridas S."/>
            <person name="Wolfe K.H."/>
            <person name="Lopes M.R."/>
            <person name="Hittinger C.T."/>
            <person name="Goeker M."/>
            <person name="Salamov A.A."/>
            <person name="Wisecaver J.H."/>
            <person name="Long T.M."/>
            <person name="Calvey C.H."/>
            <person name="Aerts A.L."/>
            <person name="Barry K.W."/>
            <person name="Choi C."/>
            <person name="Clum A."/>
            <person name="Coughlan A.Y."/>
            <person name="Deshpande S."/>
            <person name="Douglass A.P."/>
            <person name="Hanson S.J."/>
            <person name="Klenk H.-P."/>
            <person name="LaButti K.M."/>
            <person name="Lapidus A."/>
            <person name="Lindquist E.A."/>
            <person name="Lipzen A.M."/>
            <person name="Meier-Kolthoff J.P."/>
            <person name="Ohm R.A."/>
            <person name="Otillar R.P."/>
            <person name="Pangilinan J.L."/>
            <person name="Peng Y."/>
            <person name="Rokas A."/>
            <person name="Rosa C.A."/>
            <person name="Scheuner C."/>
            <person name="Sibirny A.A."/>
            <person name="Slot J.C."/>
            <person name="Stielow J.B."/>
            <person name="Sun H."/>
            <person name="Kurtzman C.P."/>
            <person name="Blackwell M."/>
            <person name="Grigoriev I.V."/>
            <person name="Jeffries T.W."/>
        </authorList>
    </citation>
    <scope>NUCLEOTIDE SEQUENCE [LARGE SCALE GENOMIC DNA]</scope>
    <source>
        <strain evidence="9">ATCC 58044 / CBS 1984 / NCYC 433 / NRRL Y-366-8</strain>
    </source>
</reference>
<dbReference type="InterPro" id="IPR015672">
    <property type="entry name" value="GPHR/GTG"/>
</dbReference>
<keyword evidence="9" id="KW-1185">Reference proteome</keyword>
<gene>
    <name evidence="8" type="ORF">WICANDRAFT_64289</name>
</gene>